<dbReference type="Pfam" id="PF12697">
    <property type="entry name" value="Abhydrolase_6"/>
    <property type="match status" value="1"/>
</dbReference>
<dbReference type="GO" id="GO:0046464">
    <property type="term" value="P:acylglycerol catabolic process"/>
    <property type="evidence" value="ECO:0007669"/>
    <property type="project" value="TreeGrafter"/>
</dbReference>
<dbReference type="RefSeq" id="XP_007315527.1">
    <property type="nucleotide sequence ID" value="XM_007315465.1"/>
</dbReference>
<dbReference type="GeneID" id="18818137"/>
<dbReference type="PANTHER" id="PTHR43798:SF33">
    <property type="entry name" value="HYDROLASE, PUTATIVE (AFU_ORTHOLOGUE AFUA_2G14860)-RELATED"/>
    <property type="match status" value="1"/>
</dbReference>
<accession>F8NMN9</accession>
<proteinExistence type="predicted"/>
<dbReference type="InterPro" id="IPR000073">
    <property type="entry name" value="AB_hydrolase_1"/>
</dbReference>
<evidence type="ECO:0000313" key="2">
    <source>
        <dbReference type="EMBL" id="EGO27436.1"/>
    </source>
</evidence>
<dbReference type="SUPFAM" id="SSF53474">
    <property type="entry name" value="alpha/beta-Hydrolases"/>
    <property type="match status" value="1"/>
</dbReference>
<dbReference type="InterPro" id="IPR050266">
    <property type="entry name" value="AB_hydrolase_sf"/>
</dbReference>
<protein>
    <recommendedName>
        <fullName evidence="1">AB hydrolase-1 domain-containing protein</fullName>
    </recommendedName>
</protein>
<dbReference type="EMBL" id="GL945431">
    <property type="protein sequence ID" value="EGO27436.1"/>
    <property type="molecule type" value="Genomic_DNA"/>
</dbReference>
<dbReference type="OrthoDB" id="294702at2759"/>
<evidence type="ECO:0000259" key="1">
    <source>
        <dbReference type="Pfam" id="PF12697"/>
    </source>
</evidence>
<dbReference type="GO" id="GO:0047372">
    <property type="term" value="F:monoacylglycerol lipase activity"/>
    <property type="evidence" value="ECO:0007669"/>
    <property type="project" value="TreeGrafter"/>
</dbReference>
<dbReference type="PANTHER" id="PTHR43798">
    <property type="entry name" value="MONOACYLGLYCEROL LIPASE"/>
    <property type="match status" value="1"/>
</dbReference>
<dbReference type="InterPro" id="IPR029058">
    <property type="entry name" value="AB_hydrolase_fold"/>
</dbReference>
<dbReference type="GO" id="GO:0016020">
    <property type="term" value="C:membrane"/>
    <property type="evidence" value="ECO:0007669"/>
    <property type="project" value="TreeGrafter"/>
</dbReference>
<dbReference type="HOGENOM" id="CLU_071634_0_0_1"/>
<feature type="domain" description="AB hydrolase-1" evidence="1">
    <location>
        <begin position="31"/>
        <end position="309"/>
    </location>
</feature>
<gene>
    <name evidence="2" type="ORF">SERLADRAFT_460855</name>
</gene>
<dbReference type="KEGG" id="sla:SERLADRAFT_460855"/>
<sequence length="333" mass="36597">MDESVEKKLALPGGRTLAYAEAGTLTSTTIILYLHGAFTVGEASKTSQIILSKNIRYVAPTLPGWGNTSPPLPSTSYPACLTSDITALLEHLYPNNHAIKLYIAGGSFGTVPAQILFGAPYDAFPFGRYIAGVLLLGALSPFHYHVDYAKHMSWSNYIMAGPPARFIPFKLIPRLVKFIISKQLATEAGAEAFLRKTLFDTMDQAELEEYARWRERQGIAEGETELNMAKNAIRSVAKSWEGFSLMSDVLHADWGFHPNELDENHSRPPVLLVFGKDDKMAPEAMSQYLAANYKNSRCRSVDGGHLAVLYHLDSIWTEFLANEHGANAGASGN</sequence>
<dbReference type="Proteomes" id="UP000008064">
    <property type="component" value="Unassembled WGS sequence"/>
</dbReference>
<dbReference type="AlphaFoldDB" id="F8NMN9"/>
<dbReference type="Gene3D" id="3.40.50.1820">
    <property type="entry name" value="alpha/beta hydrolase"/>
    <property type="match status" value="1"/>
</dbReference>
<organism>
    <name type="scientific">Serpula lacrymans var. lacrymans (strain S7.9)</name>
    <name type="common">Dry rot fungus</name>
    <dbReference type="NCBI Taxonomy" id="578457"/>
    <lineage>
        <taxon>Eukaryota</taxon>
        <taxon>Fungi</taxon>
        <taxon>Dikarya</taxon>
        <taxon>Basidiomycota</taxon>
        <taxon>Agaricomycotina</taxon>
        <taxon>Agaricomycetes</taxon>
        <taxon>Agaricomycetidae</taxon>
        <taxon>Boletales</taxon>
        <taxon>Coniophorineae</taxon>
        <taxon>Serpulaceae</taxon>
        <taxon>Serpula</taxon>
    </lineage>
</organism>
<reference evidence="2" key="1">
    <citation type="submission" date="2011-04" db="EMBL/GenBank/DDBJ databases">
        <title>Evolution of plant cell wall degrading machinery underlies the functional diversity of forest fungi.</title>
        <authorList>
            <consortium name="US DOE Joint Genome Institute (JGI-PGF)"/>
            <person name="Eastwood D.C."/>
            <person name="Floudas D."/>
            <person name="Binder M."/>
            <person name="Majcherczyk A."/>
            <person name="Schneider P."/>
            <person name="Aerts A."/>
            <person name="Asiegbu F.O."/>
            <person name="Baker S.E."/>
            <person name="Barry K."/>
            <person name="Bendiksby M."/>
            <person name="Blumentritt M."/>
            <person name="Coutinho P.M."/>
            <person name="Cullen D."/>
            <person name="Cullen D."/>
            <person name="Gathman A."/>
            <person name="Goodell B."/>
            <person name="Henrissat B."/>
            <person name="Ihrmark K."/>
            <person name="Kauserud H."/>
            <person name="Kohler A."/>
            <person name="LaButti K."/>
            <person name="Lapidus A."/>
            <person name="Lavin J.L."/>
            <person name="Lee Y.-H."/>
            <person name="Lindquist E."/>
            <person name="Lilly W."/>
            <person name="Lucas S."/>
            <person name="Morin E."/>
            <person name="Murat C."/>
            <person name="Oguiza J.A."/>
            <person name="Park J."/>
            <person name="Pisabarro A.G."/>
            <person name="Riley R."/>
            <person name="Rosling A."/>
            <person name="Salamov A."/>
            <person name="Schmidt O."/>
            <person name="Schmutz J."/>
            <person name="Skrede I."/>
            <person name="Stenlid J."/>
            <person name="Wiebenga A."/>
            <person name="Xie X."/>
            <person name="Kues U."/>
            <person name="Hibbett D.S."/>
            <person name="Hoffmeister D."/>
            <person name="Hogberg N."/>
            <person name="Martin F."/>
            <person name="Grigoriev I.V."/>
            <person name="Watkinson S.C."/>
        </authorList>
    </citation>
    <scope>NUCLEOTIDE SEQUENCE</scope>
    <source>
        <strain evidence="2">S7.9</strain>
    </source>
</reference>
<name>F8NMN9_SERL9</name>